<comment type="caution">
    <text evidence="1">The sequence shown here is derived from an EMBL/GenBank/DDBJ whole genome shotgun (WGS) entry which is preliminary data.</text>
</comment>
<dbReference type="AlphaFoldDB" id="A0AAW5MT12"/>
<dbReference type="Proteomes" id="UP001206878">
    <property type="component" value="Unassembled WGS sequence"/>
</dbReference>
<dbReference type="EMBL" id="JANPXH010000959">
    <property type="protein sequence ID" value="MCR6679209.1"/>
    <property type="molecule type" value="Genomic_DNA"/>
</dbReference>
<dbReference type="GO" id="GO:0008745">
    <property type="term" value="F:N-acetylmuramoyl-L-alanine amidase activity"/>
    <property type="evidence" value="ECO:0007669"/>
    <property type="project" value="InterPro"/>
</dbReference>
<evidence type="ECO:0000313" key="1">
    <source>
        <dbReference type="EMBL" id="MCR6679209.1"/>
    </source>
</evidence>
<accession>A0AAW5MT12</accession>
<dbReference type="InterPro" id="IPR036505">
    <property type="entry name" value="Amidase/PGRP_sf"/>
</dbReference>
<dbReference type="GO" id="GO:0009253">
    <property type="term" value="P:peptidoglycan catabolic process"/>
    <property type="evidence" value="ECO:0007669"/>
    <property type="project" value="InterPro"/>
</dbReference>
<reference evidence="1" key="1">
    <citation type="submission" date="2022-07" db="EMBL/GenBank/DDBJ databases">
        <title>Diversity of ethanolamine utilization by human commensal Escherichia coli.</title>
        <authorList>
            <person name="Jubelin G."/>
        </authorList>
    </citation>
    <scope>NUCLEOTIDE SEQUENCE</scope>
    <source>
        <strain evidence="1">S1</strain>
    </source>
</reference>
<protein>
    <recommendedName>
        <fullName evidence="3">N-acetylmuramoyl-L-alanine amidase</fullName>
    </recommendedName>
</protein>
<feature type="non-terminal residue" evidence="1">
    <location>
        <position position="85"/>
    </location>
</feature>
<dbReference type="SUPFAM" id="SSF55846">
    <property type="entry name" value="N-acetylmuramoyl-L-alanine amidase-like"/>
    <property type="match status" value="1"/>
</dbReference>
<sequence>LQSREGNGDDIFYVVAAGRANHAGSGGWRGLSGNASVIGLEIEHTGVDPLPEGRQRLAARFHAAMARGRWDAGMVCQHREWAPDR</sequence>
<organism evidence="1 2">
    <name type="scientific">Escherichia marmotae</name>
    <dbReference type="NCBI Taxonomy" id="1499973"/>
    <lineage>
        <taxon>Bacteria</taxon>
        <taxon>Pseudomonadati</taxon>
        <taxon>Pseudomonadota</taxon>
        <taxon>Gammaproteobacteria</taxon>
        <taxon>Enterobacterales</taxon>
        <taxon>Enterobacteriaceae</taxon>
        <taxon>Escherichia</taxon>
    </lineage>
</organism>
<feature type="non-terminal residue" evidence="1">
    <location>
        <position position="1"/>
    </location>
</feature>
<name>A0AAW5MT12_9ESCH</name>
<gene>
    <name evidence="1" type="ORF">NVV43_27445</name>
</gene>
<evidence type="ECO:0008006" key="3">
    <source>
        <dbReference type="Google" id="ProtNLM"/>
    </source>
</evidence>
<dbReference type="Gene3D" id="3.40.80.10">
    <property type="entry name" value="Peptidoglycan recognition protein-like"/>
    <property type="match status" value="1"/>
</dbReference>
<proteinExistence type="predicted"/>
<evidence type="ECO:0000313" key="2">
    <source>
        <dbReference type="Proteomes" id="UP001206878"/>
    </source>
</evidence>